<dbReference type="Pfam" id="PF02911">
    <property type="entry name" value="Formyl_trans_C"/>
    <property type="match status" value="1"/>
</dbReference>
<keyword evidence="4" id="KW-1185">Reference proteome</keyword>
<dbReference type="CDD" id="cd08702">
    <property type="entry name" value="Arna_FMT_C"/>
    <property type="match status" value="1"/>
</dbReference>
<dbReference type="InterPro" id="IPR005793">
    <property type="entry name" value="Formyl_trans_C"/>
</dbReference>
<reference evidence="4" key="1">
    <citation type="journal article" date="2019" name="Microbiol. Immunol.">
        <title>Molecular and phenotypic characterization of Leptospira johnsonii sp. nov., Leptospira ellinghausenii sp. nov. and Leptospira ryugenii sp. nov. isolated from soil and water in Japan.</title>
        <authorList>
            <person name="Masuzawa T."/>
            <person name="Saito M."/>
            <person name="Nakao R."/>
            <person name="Nikaido Y."/>
            <person name="Matsumoto M."/>
            <person name="Ogawa M."/>
            <person name="Yokoyama M."/>
            <person name="Hidaka Y."/>
            <person name="Tomita J."/>
            <person name="Sakakibara K."/>
            <person name="Suzuki K."/>
            <person name="Yasuda S."/>
            <person name="Sato H."/>
            <person name="Yamaguchi M."/>
            <person name="Yoshida S.I."/>
            <person name="Koizumi N."/>
            <person name="Kawamura Y."/>
        </authorList>
    </citation>
    <scope>NUCLEOTIDE SEQUENCE [LARGE SCALE GENOMIC DNA]</scope>
    <source>
        <strain evidence="4">E18</strain>
    </source>
</reference>
<dbReference type="InterPro" id="IPR002376">
    <property type="entry name" value="Formyl_transf_N"/>
</dbReference>
<dbReference type="AlphaFoldDB" id="A0A2P2D9L4"/>
<dbReference type="CDD" id="cd08651">
    <property type="entry name" value="FMT_core_like_4"/>
    <property type="match status" value="1"/>
</dbReference>
<dbReference type="InterPro" id="IPR011034">
    <property type="entry name" value="Formyl_transferase-like_C_sf"/>
</dbReference>
<keyword evidence="3" id="KW-0808">Transferase</keyword>
<evidence type="ECO:0000313" key="3">
    <source>
        <dbReference type="EMBL" id="GBF41336.1"/>
    </source>
</evidence>
<dbReference type="SUPFAM" id="SSF53328">
    <property type="entry name" value="Formyltransferase"/>
    <property type="match status" value="1"/>
</dbReference>
<evidence type="ECO:0000259" key="1">
    <source>
        <dbReference type="Pfam" id="PF00551"/>
    </source>
</evidence>
<dbReference type="PANTHER" id="PTHR11138:SF5">
    <property type="entry name" value="METHIONYL-TRNA FORMYLTRANSFERASE, MITOCHONDRIAL"/>
    <property type="match status" value="1"/>
</dbReference>
<dbReference type="OrthoDB" id="9802815at2"/>
<feature type="domain" description="Formyl transferase C-terminal" evidence="2">
    <location>
        <begin position="201"/>
        <end position="285"/>
    </location>
</feature>
<name>A0A2P2D9L4_9LEPT</name>
<dbReference type="SUPFAM" id="SSF50486">
    <property type="entry name" value="FMT C-terminal domain-like"/>
    <property type="match status" value="1"/>
</dbReference>
<dbReference type="Gene3D" id="3.40.50.12230">
    <property type="match status" value="1"/>
</dbReference>
<dbReference type="GO" id="GO:0004479">
    <property type="term" value="F:methionyl-tRNA formyltransferase activity"/>
    <property type="evidence" value="ECO:0007669"/>
    <property type="project" value="TreeGrafter"/>
</dbReference>
<proteinExistence type="predicted"/>
<dbReference type="Pfam" id="PF00551">
    <property type="entry name" value="Formyl_trans_N"/>
    <property type="match status" value="1"/>
</dbReference>
<evidence type="ECO:0000313" key="4">
    <source>
        <dbReference type="Proteomes" id="UP000245206"/>
    </source>
</evidence>
<dbReference type="EMBL" id="BFAZ01000003">
    <property type="protein sequence ID" value="GBF41336.1"/>
    <property type="molecule type" value="Genomic_DNA"/>
</dbReference>
<dbReference type="InterPro" id="IPR036477">
    <property type="entry name" value="Formyl_transf_N_sf"/>
</dbReference>
<evidence type="ECO:0000259" key="2">
    <source>
        <dbReference type="Pfam" id="PF02911"/>
    </source>
</evidence>
<protein>
    <submittedName>
        <fullName evidence="3">Methionyl-tRNA formyltransferase</fullName>
    </submittedName>
</protein>
<dbReference type="PANTHER" id="PTHR11138">
    <property type="entry name" value="METHIONYL-TRNA FORMYLTRANSFERASE"/>
    <property type="match status" value="1"/>
</dbReference>
<feature type="domain" description="Formyl transferase N-terminal" evidence="1">
    <location>
        <begin position="1"/>
        <end position="169"/>
    </location>
</feature>
<comment type="caution">
    <text evidence="3">The sequence shown here is derived from an EMBL/GenBank/DDBJ whole genome shotgun (WGS) entry which is preliminary data.</text>
</comment>
<gene>
    <name evidence="3" type="ORF">LPTSP2_06080</name>
</gene>
<dbReference type="Proteomes" id="UP000245206">
    <property type="component" value="Unassembled WGS sequence"/>
</dbReference>
<sequence>MRILFIGCVIFSKNILELLVESKFNVVGVISKDDTGFNSDYYDTSIIAKQYKIPFIKTKNVNELPILEWVSELKPDIVYCFGWNSLLGIDFIQIPKKGVVGYHPASLPQNRGRHPVIWALILGLTETASTFFFMGEGADDGDIVSQKKIIIEKEDTASTLYDKLIHESRTQVIEFTNQLINNQLIAKKQDHRLANSWRKRSKVDGVIDFRMSNESIYNLVRALTKPYPGALILYKGEEYPVWQAKIAETPYSNFEPGKVLKISESSILVKCGLSTEAILLENHELPETIQVGDYL</sequence>
<dbReference type="GO" id="GO:0005829">
    <property type="term" value="C:cytosol"/>
    <property type="evidence" value="ECO:0007669"/>
    <property type="project" value="TreeGrafter"/>
</dbReference>
<accession>A0A2P2D9L4</accession>
<organism evidence="3 4">
    <name type="scientific">Leptospira ellinghausenii</name>
    <dbReference type="NCBI Taxonomy" id="1917822"/>
    <lineage>
        <taxon>Bacteria</taxon>
        <taxon>Pseudomonadati</taxon>
        <taxon>Spirochaetota</taxon>
        <taxon>Spirochaetia</taxon>
        <taxon>Leptospirales</taxon>
        <taxon>Leptospiraceae</taxon>
        <taxon>Leptospira</taxon>
    </lineage>
</organism>